<dbReference type="Proteomes" id="UP000823046">
    <property type="component" value="Unassembled WGS sequence"/>
</dbReference>
<evidence type="ECO:0000256" key="7">
    <source>
        <dbReference type="RuleBase" id="RU004466"/>
    </source>
</evidence>
<evidence type="ECO:0000256" key="4">
    <source>
        <dbReference type="ARBA" id="ARBA00022723"/>
    </source>
</evidence>
<evidence type="ECO:0000256" key="1">
    <source>
        <dbReference type="ARBA" id="ARBA00001946"/>
    </source>
</evidence>
<keyword evidence="6" id="KW-0414">Isoprene biosynthesis</keyword>
<dbReference type="PANTHER" id="PTHR43281">
    <property type="entry name" value="FARNESYL DIPHOSPHATE SYNTHASE"/>
    <property type="match status" value="1"/>
</dbReference>
<dbReference type="PANTHER" id="PTHR43281:SF1">
    <property type="entry name" value="FARNESYL DIPHOSPHATE SYNTHASE"/>
    <property type="match status" value="1"/>
</dbReference>
<gene>
    <name evidence="9" type="ORF">IE077_000359</name>
</gene>
<dbReference type="InterPro" id="IPR053378">
    <property type="entry name" value="Prenyl_diphosphate_synthase"/>
</dbReference>
<evidence type="ECO:0000256" key="6">
    <source>
        <dbReference type="ARBA" id="ARBA00023229"/>
    </source>
</evidence>
<dbReference type="SFLD" id="SFLDG01017">
    <property type="entry name" value="Polyprenyl_Transferase_Like"/>
    <property type="match status" value="1"/>
</dbReference>
<name>A0ABQ7JAQ9_9APIC</name>
<dbReference type="InterPro" id="IPR008949">
    <property type="entry name" value="Isoprenoid_synthase_dom_sf"/>
</dbReference>
<proteinExistence type="inferred from homology"/>
<dbReference type="PROSITE" id="PS00723">
    <property type="entry name" value="POLYPRENYL_SYNTHASE_1"/>
    <property type="match status" value="1"/>
</dbReference>
<evidence type="ECO:0000256" key="2">
    <source>
        <dbReference type="ARBA" id="ARBA00006706"/>
    </source>
</evidence>
<dbReference type="SFLD" id="SFLDS00005">
    <property type="entry name" value="Isoprenoid_Synthase_Type_I"/>
    <property type="match status" value="1"/>
</dbReference>
<evidence type="ECO:0000256" key="3">
    <source>
        <dbReference type="ARBA" id="ARBA00022679"/>
    </source>
</evidence>
<dbReference type="InterPro" id="IPR000092">
    <property type="entry name" value="Polyprenyl_synt"/>
</dbReference>
<dbReference type="Gene3D" id="1.10.600.10">
    <property type="entry name" value="Farnesyl Diphosphate Synthase"/>
    <property type="match status" value="1"/>
</dbReference>
<evidence type="ECO:0000313" key="10">
    <source>
        <dbReference type="Proteomes" id="UP000823046"/>
    </source>
</evidence>
<dbReference type="InterPro" id="IPR033749">
    <property type="entry name" value="Polyprenyl_synt_CS"/>
</dbReference>
<reference evidence="9 10" key="1">
    <citation type="journal article" date="2020" name="bioRxiv">
        <title>Metabolic contributions of an alphaproteobacterial endosymbiont in the apicomplexan Cardiosporidium cionae.</title>
        <authorList>
            <person name="Hunter E.S."/>
            <person name="Paight C.J."/>
            <person name="Lane C.E."/>
        </authorList>
    </citation>
    <scope>NUCLEOTIDE SEQUENCE [LARGE SCALE GENOMIC DNA]</scope>
    <source>
        <strain evidence="9">ESH_2018</strain>
    </source>
</reference>
<keyword evidence="5" id="KW-0460">Magnesium</keyword>
<evidence type="ECO:0000256" key="8">
    <source>
        <dbReference type="SAM" id="MobiDB-lite"/>
    </source>
</evidence>
<dbReference type="SUPFAM" id="SSF48576">
    <property type="entry name" value="Terpenoid synthases"/>
    <property type="match status" value="1"/>
</dbReference>
<dbReference type="EMBL" id="JADAQX010000247">
    <property type="protein sequence ID" value="KAF8821040.1"/>
    <property type="molecule type" value="Genomic_DNA"/>
</dbReference>
<evidence type="ECO:0000256" key="5">
    <source>
        <dbReference type="ARBA" id="ARBA00022842"/>
    </source>
</evidence>
<comment type="caution">
    <text evidence="9">The sequence shown here is derived from an EMBL/GenBank/DDBJ whole genome shotgun (WGS) entry which is preliminary data.</text>
</comment>
<keyword evidence="4" id="KW-0479">Metal-binding</keyword>
<dbReference type="PROSITE" id="PS00444">
    <property type="entry name" value="POLYPRENYL_SYNTHASE_2"/>
    <property type="match status" value="1"/>
</dbReference>
<feature type="region of interest" description="Disordered" evidence="8">
    <location>
        <begin position="158"/>
        <end position="184"/>
    </location>
</feature>
<sequence length="500" mass="54874">MASSCLPRISLPLPSFKLGKGSRKEYEGSSSRKNCLPRLTEVYQTRNYACINSDSPYSPNPLKSITLLQHGLQCFPAAKASPQRSCHERTSCSKAFVHSERLPVYNKRSMTESKIVSNAKSKRSTLARFKGTSERMLPQNVPKKTTKRHSQILSPSAIIPGTLSSSNSCSKEEASMSSQSSKQSIKVDSEEVITGFSDVVSDEAFEDLLRIKRKAVDIALEVALPIDKGMYPTATILNEAMRYTLLSEAKRVRPIGCIFACEALGGTQEKCMPTAVAIEMIHSMSLIHDDLPAMDNDCLRRGKATNHIIYGEDISILAGDALLAAAYTHVAKYSKGLPSDKIVEIIRRLGESAGLDGIAGGQSLDLRREGATNVTKEELQWIHKHKTGSLLKVAVSTGAIIAGAKKEEIERMENFAEKIGLAFQVADDILDVTQSTFILGKTAGKDAVTKKLSYPRLFGLEESKKIVKRLIKEAIEELSPFQERAIPLIKLAHYISSRSK</sequence>
<feature type="compositionally biased region" description="Low complexity" evidence="8">
    <location>
        <begin position="164"/>
        <end position="184"/>
    </location>
</feature>
<dbReference type="Pfam" id="PF00348">
    <property type="entry name" value="polyprenyl_synt"/>
    <property type="match status" value="1"/>
</dbReference>
<keyword evidence="10" id="KW-1185">Reference proteome</keyword>
<accession>A0ABQ7JAQ9</accession>
<organism evidence="9 10">
    <name type="scientific">Cardiosporidium cionae</name>
    <dbReference type="NCBI Taxonomy" id="476202"/>
    <lineage>
        <taxon>Eukaryota</taxon>
        <taxon>Sar</taxon>
        <taxon>Alveolata</taxon>
        <taxon>Apicomplexa</taxon>
        <taxon>Aconoidasida</taxon>
        <taxon>Nephromycida</taxon>
        <taxon>Cardiosporidium</taxon>
    </lineage>
</organism>
<keyword evidence="3 7" id="KW-0808">Transferase</keyword>
<comment type="cofactor">
    <cofactor evidence="1">
        <name>Mg(2+)</name>
        <dbReference type="ChEBI" id="CHEBI:18420"/>
    </cofactor>
</comment>
<dbReference type="NCBIfam" id="NF045485">
    <property type="entry name" value="FPPsyn"/>
    <property type="match status" value="1"/>
</dbReference>
<dbReference type="CDD" id="cd00685">
    <property type="entry name" value="Trans_IPPS_HT"/>
    <property type="match status" value="1"/>
</dbReference>
<comment type="similarity">
    <text evidence="2 7">Belongs to the FPP/GGPP synthase family.</text>
</comment>
<protein>
    <submittedName>
        <fullName evidence="9">Geranylgeranyl pyrophosphate synthase</fullName>
    </submittedName>
</protein>
<evidence type="ECO:0000313" key="9">
    <source>
        <dbReference type="EMBL" id="KAF8821040.1"/>
    </source>
</evidence>